<dbReference type="Gene3D" id="3.40.50.11350">
    <property type="match status" value="1"/>
</dbReference>
<evidence type="ECO:0000256" key="2">
    <source>
        <dbReference type="ARBA" id="ARBA00022679"/>
    </source>
</evidence>
<dbReference type="AlphaFoldDB" id="A0A1H6JLB6"/>
<name>A0A1H6JLB6_9FLAO</name>
<accession>A0A1H6JLB6</accession>
<evidence type="ECO:0000256" key="1">
    <source>
        <dbReference type="ARBA" id="ARBA00022676"/>
    </source>
</evidence>
<keyword evidence="1" id="KW-0328">Glycosyltransferase</keyword>
<keyword evidence="2 3" id="KW-0808">Transferase</keyword>
<keyword evidence="4" id="KW-1185">Reference proteome</keyword>
<dbReference type="Proteomes" id="UP000198555">
    <property type="component" value="Unassembled WGS sequence"/>
</dbReference>
<dbReference type="GO" id="GO:0016020">
    <property type="term" value="C:membrane"/>
    <property type="evidence" value="ECO:0007669"/>
    <property type="project" value="InterPro"/>
</dbReference>
<evidence type="ECO:0000313" key="3">
    <source>
        <dbReference type="EMBL" id="SEH61633.1"/>
    </source>
</evidence>
<dbReference type="STRING" id="420404.SAMN05421793_11541"/>
<protein>
    <submittedName>
        <fullName evidence="3">Glycosyl transferase family 11</fullName>
    </submittedName>
</protein>
<dbReference type="PANTHER" id="PTHR11927:SF9">
    <property type="entry name" value="L-FUCOSYLTRANSFERASE"/>
    <property type="match status" value="1"/>
</dbReference>
<gene>
    <name evidence="3" type="ORF">SAMN05421793_11541</name>
</gene>
<evidence type="ECO:0000313" key="4">
    <source>
        <dbReference type="Proteomes" id="UP000198555"/>
    </source>
</evidence>
<organism evidence="3 4">
    <name type="scientific">Epilithonimonas hominis</name>
    <dbReference type="NCBI Taxonomy" id="420404"/>
    <lineage>
        <taxon>Bacteria</taxon>
        <taxon>Pseudomonadati</taxon>
        <taxon>Bacteroidota</taxon>
        <taxon>Flavobacteriia</taxon>
        <taxon>Flavobacteriales</taxon>
        <taxon>Weeksellaceae</taxon>
        <taxon>Chryseobacterium group</taxon>
        <taxon>Epilithonimonas</taxon>
    </lineage>
</organism>
<dbReference type="PANTHER" id="PTHR11927">
    <property type="entry name" value="GALACTOSIDE 2-L-FUCOSYLTRANSFERASE"/>
    <property type="match status" value="1"/>
</dbReference>
<sequence length="275" mass="32902">MLICLSILGGGRGNDLFQFMHADAFCRRNGVTFYSPTFTEKYCKDFPNLPKSPKTPYLVKKFLYNQYYRKVNPNCIIGFTDEKKIPKYRAQIKKDFLVNFCYGWFFNNDFYREEDIRHYQKLFDPNVDKETLKQKYLQLQSNEKLIGIHIRRGDYKDFMDGKYFYNDDIYIKKIKEILKSIPESNYKFLICTNEENFDLERYRTEFGNVIQSQEGPLEDQYLMSQAHYLLGAPSTFSQWASVMGEVPYYHIYHPEETITADKLINEIRGYKYKTK</sequence>
<dbReference type="GO" id="GO:0005975">
    <property type="term" value="P:carbohydrate metabolic process"/>
    <property type="evidence" value="ECO:0007669"/>
    <property type="project" value="InterPro"/>
</dbReference>
<dbReference type="GO" id="GO:0008107">
    <property type="term" value="F:galactoside 2-alpha-L-fucosyltransferase activity"/>
    <property type="evidence" value="ECO:0007669"/>
    <property type="project" value="InterPro"/>
</dbReference>
<reference evidence="4" key="1">
    <citation type="submission" date="2016-10" db="EMBL/GenBank/DDBJ databases">
        <authorList>
            <person name="Varghese N."/>
            <person name="Submissions S."/>
        </authorList>
    </citation>
    <scope>NUCLEOTIDE SEQUENCE [LARGE SCALE GENOMIC DNA]</scope>
    <source>
        <strain evidence="4">DSM 19326</strain>
    </source>
</reference>
<proteinExistence type="predicted"/>
<dbReference type="RefSeq" id="WP_089769726.1">
    <property type="nucleotide sequence ID" value="NZ_FNWX01000015.1"/>
</dbReference>
<dbReference type="Pfam" id="PF01531">
    <property type="entry name" value="Glyco_transf_11"/>
    <property type="match status" value="1"/>
</dbReference>
<dbReference type="EMBL" id="FNWX01000015">
    <property type="protein sequence ID" value="SEH61633.1"/>
    <property type="molecule type" value="Genomic_DNA"/>
</dbReference>
<dbReference type="InterPro" id="IPR002516">
    <property type="entry name" value="Glyco_trans_11"/>
</dbReference>